<feature type="compositionally biased region" description="Polar residues" evidence="1">
    <location>
        <begin position="18"/>
        <end position="34"/>
    </location>
</feature>
<evidence type="ECO:0000313" key="4">
    <source>
        <dbReference type="Proteomes" id="UP001454036"/>
    </source>
</evidence>
<organism evidence="3 4">
    <name type="scientific">Lithospermum erythrorhizon</name>
    <name type="common">Purple gromwell</name>
    <name type="synonym">Lithospermum officinale var. erythrorhizon</name>
    <dbReference type="NCBI Taxonomy" id="34254"/>
    <lineage>
        <taxon>Eukaryota</taxon>
        <taxon>Viridiplantae</taxon>
        <taxon>Streptophyta</taxon>
        <taxon>Embryophyta</taxon>
        <taxon>Tracheophyta</taxon>
        <taxon>Spermatophyta</taxon>
        <taxon>Magnoliopsida</taxon>
        <taxon>eudicotyledons</taxon>
        <taxon>Gunneridae</taxon>
        <taxon>Pentapetalae</taxon>
        <taxon>asterids</taxon>
        <taxon>lamiids</taxon>
        <taxon>Boraginales</taxon>
        <taxon>Boraginaceae</taxon>
        <taxon>Boraginoideae</taxon>
        <taxon>Lithospermeae</taxon>
        <taxon>Lithospermum</taxon>
    </lineage>
</organism>
<evidence type="ECO:0000313" key="3">
    <source>
        <dbReference type="EMBL" id="GAA0170615.1"/>
    </source>
</evidence>
<dbReference type="Pfam" id="PF03732">
    <property type="entry name" value="Retrotrans_gag"/>
    <property type="match status" value="1"/>
</dbReference>
<dbReference type="PANTHER" id="PTHR33223">
    <property type="entry name" value="CCHC-TYPE DOMAIN-CONTAINING PROTEIN"/>
    <property type="match status" value="1"/>
</dbReference>
<dbReference type="EMBL" id="BAABME010007319">
    <property type="protein sequence ID" value="GAA0170615.1"/>
    <property type="molecule type" value="Genomic_DNA"/>
</dbReference>
<name>A0AAV3R699_LITER</name>
<feature type="region of interest" description="Disordered" evidence="1">
    <location>
        <begin position="204"/>
        <end position="237"/>
    </location>
</feature>
<proteinExistence type="predicted"/>
<dbReference type="AlphaFoldDB" id="A0AAV3R699"/>
<dbReference type="InterPro" id="IPR005162">
    <property type="entry name" value="Retrotrans_gag_dom"/>
</dbReference>
<feature type="domain" description="Retrotransposon gag" evidence="2">
    <location>
        <begin position="79"/>
        <end position="168"/>
    </location>
</feature>
<accession>A0AAV3R699</accession>
<dbReference type="PANTHER" id="PTHR33223:SF10">
    <property type="entry name" value="AMINOTRANSFERASE-LIKE PLANT MOBILE DOMAIN-CONTAINING PROTEIN"/>
    <property type="match status" value="1"/>
</dbReference>
<gene>
    <name evidence="3" type="ORF">LIER_24839</name>
</gene>
<reference evidence="3 4" key="1">
    <citation type="submission" date="2024-01" db="EMBL/GenBank/DDBJ databases">
        <title>The complete chloroplast genome sequence of Lithospermum erythrorhizon: insights into the phylogenetic relationship among Boraginaceae species and the maternal lineages of purple gromwells.</title>
        <authorList>
            <person name="Okada T."/>
            <person name="Watanabe K."/>
        </authorList>
    </citation>
    <scope>NUCLEOTIDE SEQUENCE [LARGE SCALE GENOMIC DNA]</scope>
</reference>
<dbReference type="Proteomes" id="UP001454036">
    <property type="component" value="Unassembled WGS sequence"/>
</dbReference>
<keyword evidence="4" id="KW-1185">Reference proteome</keyword>
<sequence>MNSNGNDDRPQGNDALNLKSSAAGQNEDALSNVQEPVHVAPVFSRLPSSRENQSREKHIEEFQSQMLFQHQCSKVYCRVFPSSLAGHALRCFNHLPEGCITSFEELKNRFTRTFVGRVREDKDEHSLMIIKKKENKTISSFQDRFQTEFNLVPGADQKIAVIAFVEGLMMIKFKESLLKKRPLNLEEVNECAYKYIRIEEAKKRVEKRRGERPMEEAREMSSRTEETKHRGQDSGAG</sequence>
<feature type="compositionally biased region" description="Basic and acidic residues" evidence="1">
    <location>
        <begin position="1"/>
        <end position="11"/>
    </location>
</feature>
<evidence type="ECO:0000259" key="2">
    <source>
        <dbReference type="Pfam" id="PF03732"/>
    </source>
</evidence>
<feature type="region of interest" description="Disordered" evidence="1">
    <location>
        <begin position="1"/>
        <end position="34"/>
    </location>
</feature>
<protein>
    <recommendedName>
        <fullName evidence="2">Retrotransposon gag domain-containing protein</fullName>
    </recommendedName>
</protein>
<comment type="caution">
    <text evidence="3">The sequence shown here is derived from an EMBL/GenBank/DDBJ whole genome shotgun (WGS) entry which is preliminary data.</text>
</comment>
<evidence type="ECO:0000256" key="1">
    <source>
        <dbReference type="SAM" id="MobiDB-lite"/>
    </source>
</evidence>